<name>A0AA88D860_FICCA</name>
<dbReference type="Pfam" id="PF11416">
    <property type="entry name" value="Syntaxin-5_N"/>
    <property type="match status" value="1"/>
</dbReference>
<keyword evidence="7" id="KW-0175">Coiled coil</keyword>
<feature type="region of interest" description="Disordered" evidence="9">
    <location>
        <begin position="212"/>
        <end position="271"/>
    </location>
</feature>
<dbReference type="AlphaFoldDB" id="A0AA88D860"/>
<dbReference type="InterPro" id="IPR006012">
    <property type="entry name" value="Syntaxin/epimorphin_CS"/>
</dbReference>
<dbReference type="SMART" id="SM00397">
    <property type="entry name" value="t_SNARE"/>
    <property type="match status" value="1"/>
</dbReference>
<keyword evidence="6" id="KW-1133">Transmembrane helix</keyword>
<keyword evidence="4" id="KW-0812">Transmembrane</keyword>
<evidence type="ECO:0000256" key="7">
    <source>
        <dbReference type="ARBA" id="ARBA00023054"/>
    </source>
</evidence>
<dbReference type="GO" id="GO:0006886">
    <property type="term" value="P:intracellular protein transport"/>
    <property type="evidence" value="ECO:0007669"/>
    <property type="project" value="InterPro"/>
</dbReference>
<gene>
    <name evidence="11" type="ORF">TIFTF001_014428</name>
</gene>
<evidence type="ECO:0000313" key="11">
    <source>
        <dbReference type="EMBL" id="GMN45237.1"/>
    </source>
</evidence>
<keyword evidence="8" id="KW-0472">Membrane</keyword>
<comment type="subcellular location">
    <subcellularLocation>
        <location evidence="1">Membrane</location>
        <topology evidence="1">Single-pass type IV membrane protein</topology>
    </subcellularLocation>
</comment>
<feature type="compositionally biased region" description="Low complexity" evidence="9">
    <location>
        <begin position="251"/>
        <end position="271"/>
    </location>
</feature>
<reference evidence="11" key="1">
    <citation type="submission" date="2023-07" db="EMBL/GenBank/DDBJ databases">
        <title>draft genome sequence of fig (Ficus carica).</title>
        <authorList>
            <person name="Takahashi T."/>
            <person name="Nishimura K."/>
        </authorList>
    </citation>
    <scope>NUCLEOTIDE SEQUENCE</scope>
</reference>
<dbReference type="GO" id="GO:0005484">
    <property type="term" value="F:SNAP receptor activity"/>
    <property type="evidence" value="ECO:0007669"/>
    <property type="project" value="InterPro"/>
</dbReference>
<dbReference type="InterPro" id="IPR000727">
    <property type="entry name" value="T_SNARE_dom"/>
</dbReference>
<feature type="compositionally biased region" description="Low complexity" evidence="9">
    <location>
        <begin position="215"/>
        <end position="224"/>
    </location>
</feature>
<comment type="similarity">
    <text evidence="2">Belongs to the syntaxin family.</text>
</comment>
<accession>A0AA88D860</accession>
<dbReference type="InterPro" id="IPR045242">
    <property type="entry name" value="Syntaxin"/>
</dbReference>
<organism evidence="11 12">
    <name type="scientific">Ficus carica</name>
    <name type="common">Common fig</name>
    <dbReference type="NCBI Taxonomy" id="3494"/>
    <lineage>
        <taxon>Eukaryota</taxon>
        <taxon>Viridiplantae</taxon>
        <taxon>Streptophyta</taxon>
        <taxon>Embryophyta</taxon>
        <taxon>Tracheophyta</taxon>
        <taxon>Spermatophyta</taxon>
        <taxon>Magnoliopsida</taxon>
        <taxon>eudicotyledons</taxon>
        <taxon>Gunneridae</taxon>
        <taxon>Pentapetalae</taxon>
        <taxon>rosids</taxon>
        <taxon>fabids</taxon>
        <taxon>Rosales</taxon>
        <taxon>Moraceae</taxon>
        <taxon>Ficeae</taxon>
        <taxon>Ficus</taxon>
    </lineage>
</organism>
<evidence type="ECO:0000256" key="3">
    <source>
        <dbReference type="ARBA" id="ARBA00022448"/>
    </source>
</evidence>
<dbReference type="GO" id="GO:0006906">
    <property type="term" value="P:vesicle fusion"/>
    <property type="evidence" value="ECO:0007669"/>
    <property type="project" value="TreeGrafter"/>
</dbReference>
<dbReference type="InterPro" id="IPR010989">
    <property type="entry name" value="SNARE"/>
</dbReference>
<evidence type="ECO:0000256" key="1">
    <source>
        <dbReference type="ARBA" id="ARBA00004211"/>
    </source>
</evidence>
<feature type="region of interest" description="Disordered" evidence="9">
    <location>
        <begin position="47"/>
        <end position="69"/>
    </location>
</feature>
<evidence type="ECO:0000256" key="9">
    <source>
        <dbReference type="SAM" id="MobiDB-lite"/>
    </source>
</evidence>
<dbReference type="GO" id="GO:0048278">
    <property type="term" value="P:vesicle docking"/>
    <property type="evidence" value="ECO:0007669"/>
    <property type="project" value="TreeGrafter"/>
</dbReference>
<dbReference type="PROSITE" id="PS50192">
    <property type="entry name" value="T_SNARE"/>
    <property type="match status" value="1"/>
</dbReference>
<protein>
    <recommendedName>
        <fullName evidence="10">t-SNARE coiled-coil homology domain-containing protein</fullName>
    </recommendedName>
</protein>
<keyword evidence="3" id="KW-0813">Transport</keyword>
<dbReference type="Pfam" id="PF05739">
    <property type="entry name" value="SNARE"/>
    <property type="match status" value="1"/>
</dbReference>
<dbReference type="PANTHER" id="PTHR19957:SF3">
    <property type="entry name" value="SYNTAXIN-5"/>
    <property type="match status" value="1"/>
</dbReference>
<dbReference type="GO" id="GO:0000139">
    <property type="term" value="C:Golgi membrane"/>
    <property type="evidence" value="ECO:0007669"/>
    <property type="project" value="TreeGrafter"/>
</dbReference>
<dbReference type="GO" id="GO:0006888">
    <property type="term" value="P:endoplasmic reticulum to Golgi vesicle-mediated transport"/>
    <property type="evidence" value="ECO:0007669"/>
    <property type="project" value="TreeGrafter"/>
</dbReference>
<proteinExistence type="inferred from homology"/>
<evidence type="ECO:0000313" key="12">
    <source>
        <dbReference type="Proteomes" id="UP001187192"/>
    </source>
</evidence>
<dbReference type="Gene3D" id="1.20.58.70">
    <property type="match status" value="1"/>
</dbReference>
<dbReference type="InterPro" id="IPR021538">
    <property type="entry name" value="Syntaxin-5_N"/>
</dbReference>
<feature type="domain" description="T-SNARE coiled-coil homology" evidence="10">
    <location>
        <begin position="276"/>
        <end position="338"/>
    </location>
</feature>
<evidence type="ECO:0000256" key="2">
    <source>
        <dbReference type="ARBA" id="ARBA00009063"/>
    </source>
</evidence>
<dbReference type="GO" id="GO:0000149">
    <property type="term" value="F:SNARE binding"/>
    <property type="evidence" value="ECO:0007669"/>
    <property type="project" value="TreeGrafter"/>
</dbReference>
<dbReference type="PANTHER" id="PTHR19957">
    <property type="entry name" value="SYNTAXIN"/>
    <property type="match status" value="1"/>
</dbReference>
<keyword evidence="5" id="KW-0653">Protein transport</keyword>
<evidence type="ECO:0000256" key="6">
    <source>
        <dbReference type="ARBA" id="ARBA00022989"/>
    </source>
</evidence>
<keyword evidence="12" id="KW-1185">Reference proteome</keyword>
<evidence type="ECO:0000256" key="5">
    <source>
        <dbReference type="ARBA" id="ARBA00022927"/>
    </source>
</evidence>
<dbReference type="PROSITE" id="PS00914">
    <property type="entry name" value="SYNTAXIN"/>
    <property type="match status" value="1"/>
</dbReference>
<evidence type="ECO:0000256" key="4">
    <source>
        <dbReference type="ARBA" id="ARBA00022692"/>
    </source>
</evidence>
<dbReference type="CDD" id="cd15844">
    <property type="entry name" value="SNARE_syntaxin5"/>
    <property type="match status" value="1"/>
</dbReference>
<dbReference type="EMBL" id="BTGU01000020">
    <property type="protein sequence ID" value="GMN45237.1"/>
    <property type="molecule type" value="Genomic_DNA"/>
</dbReference>
<feature type="compositionally biased region" description="Low complexity" evidence="9">
    <location>
        <begin position="47"/>
        <end position="61"/>
    </location>
</feature>
<dbReference type="SUPFAM" id="SSF47661">
    <property type="entry name" value="t-snare proteins"/>
    <property type="match status" value="1"/>
</dbReference>
<sequence>MCDSGYGIVESEFGGLRVWKMHMKSTQSSFRDRTQEFRSVAERLKKSFSSAPGANGASSSRSKSEEQRSAIAIQSEFNKRASKVGYGIHQTSQKLAKLAKLAKRTSVFDDPTMEIQELTAVIKQDITALNSAVVDLQFLCNSRNEGGNISSDTTSHSTTVVDDLKNRLMSTTKEFKEVLTMRTENLKVHENRRQLFSSSGSKDSANPFVRQRPLASRSAASTSNAPPPPWANGSSSSSQFSAGKQADGESQPLLQQHQNHQQQQQQQQQQLVPLQDTYMQSRAEALQNVESTIHELSSIFNQLATLVSQQGEIAIRIDENMDDTLANVEGAQGALLKYLNSISSNSRFGKQNLKGRK</sequence>
<evidence type="ECO:0000256" key="8">
    <source>
        <dbReference type="ARBA" id="ARBA00023136"/>
    </source>
</evidence>
<dbReference type="GO" id="GO:0031201">
    <property type="term" value="C:SNARE complex"/>
    <property type="evidence" value="ECO:0007669"/>
    <property type="project" value="TreeGrafter"/>
</dbReference>
<dbReference type="Proteomes" id="UP001187192">
    <property type="component" value="Unassembled WGS sequence"/>
</dbReference>
<evidence type="ECO:0000259" key="10">
    <source>
        <dbReference type="PROSITE" id="PS50192"/>
    </source>
</evidence>
<comment type="caution">
    <text evidence="11">The sequence shown here is derived from an EMBL/GenBank/DDBJ whole genome shotgun (WGS) entry which is preliminary data.</text>
</comment>